<comment type="caution">
    <text evidence="2">The sequence shown here is derived from an EMBL/GenBank/DDBJ whole genome shotgun (WGS) entry which is preliminary data.</text>
</comment>
<name>A0A2I0LAC1_PUNGR</name>
<protein>
    <submittedName>
        <fullName evidence="2">Uncharacterized protein</fullName>
    </submittedName>
</protein>
<dbReference type="Proteomes" id="UP000233551">
    <property type="component" value="Unassembled WGS sequence"/>
</dbReference>
<feature type="region of interest" description="Disordered" evidence="1">
    <location>
        <begin position="53"/>
        <end position="80"/>
    </location>
</feature>
<feature type="compositionally biased region" description="Basic and acidic residues" evidence="1">
    <location>
        <begin position="53"/>
        <end position="64"/>
    </location>
</feature>
<accession>A0A2I0LAC1</accession>
<sequence length="223" mass="24974">MWAMRPHGFLQGEVAESLLDSYGLHEASSPRFEFVLESRWRLLFTRVLHASHGKVDTPKPRDPKVPNVGPDESPHSGRPSDPWRVFVLAMRMGSRFQRPQCEASGAPVGHVWAYQDVLNDAPAALSVVQCDRWLKTLLIKAVLNCSVGSLGRPLCLRKSPLWTVKSNGRADRGSHWSRQPSNFYWGSLVRTMCEEPGGNLIYLSLYSPFATVACFGIQPHFST</sequence>
<proteinExistence type="predicted"/>
<dbReference type="EMBL" id="PGOL01000084">
    <property type="protein sequence ID" value="PKI77638.1"/>
    <property type="molecule type" value="Genomic_DNA"/>
</dbReference>
<dbReference type="AlphaFoldDB" id="A0A2I0LAC1"/>
<gene>
    <name evidence="2" type="ORF">CRG98_001976</name>
</gene>
<evidence type="ECO:0000256" key="1">
    <source>
        <dbReference type="SAM" id="MobiDB-lite"/>
    </source>
</evidence>
<evidence type="ECO:0000313" key="3">
    <source>
        <dbReference type="Proteomes" id="UP000233551"/>
    </source>
</evidence>
<evidence type="ECO:0000313" key="2">
    <source>
        <dbReference type="EMBL" id="PKI77638.1"/>
    </source>
</evidence>
<reference evidence="2 3" key="1">
    <citation type="submission" date="2017-11" db="EMBL/GenBank/DDBJ databases">
        <title>De-novo sequencing of pomegranate (Punica granatum L.) genome.</title>
        <authorList>
            <person name="Akparov Z."/>
            <person name="Amiraslanov A."/>
            <person name="Hajiyeva S."/>
            <person name="Abbasov M."/>
            <person name="Kaur K."/>
            <person name="Hamwieh A."/>
            <person name="Solovyev V."/>
            <person name="Salamov A."/>
            <person name="Braich B."/>
            <person name="Kosarev P."/>
            <person name="Mahmoud A."/>
            <person name="Hajiyev E."/>
            <person name="Babayeva S."/>
            <person name="Izzatullayeva V."/>
            <person name="Mammadov A."/>
            <person name="Mammadov A."/>
            <person name="Sharifova S."/>
            <person name="Ojaghi J."/>
            <person name="Eynullazada K."/>
            <person name="Bayramov B."/>
            <person name="Abdulazimova A."/>
            <person name="Shahmuradov I."/>
        </authorList>
    </citation>
    <scope>NUCLEOTIDE SEQUENCE [LARGE SCALE GENOMIC DNA]</scope>
    <source>
        <strain evidence="3">cv. AG2017</strain>
        <tissue evidence="2">Leaf</tissue>
    </source>
</reference>
<organism evidence="2 3">
    <name type="scientific">Punica granatum</name>
    <name type="common">Pomegranate</name>
    <dbReference type="NCBI Taxonomy" id="22663"/>
    <lineage>
        <taxon>Eukaryota</taxon>
        <taxon>Viridiplantae</taxon>
        <taxon>Streptophyta</taxon>
        <taxon>Embryophyta</taxon>
        <taxon>Tracheophyta</taxon>
        <taxon>Spermatophyta</taxon>
        <taxon>Magnoliopsida</taxon>
        <taxon>eudicotyledons</taxon>
        <taxon>Gunneridae</taxon>
        <taxon>Pentapetalae</taxon>
        <taxon>rosids</taxon>
        <taxon>malvids</taxon>
        <taxon>Myrtales</taxon>
        <taxon>Lythraceae</taxon>
        <taxon>Punica</taxon>
    </lineage>
</organism>
<keyword evidence="3" id="KW-1185">Reference proteome</keyword>